<evidence type="ECO:0000313" key="2">
    <source>
        <dbReference type="EMBL" id="QOR03980.1"/>
    </source>
</evidence>
<keyword evidence="3" id="KW-1185">Reference proteome</keyword>
<dbReference type="Pfam" id="PF13576">
    <property type="entry name" value="Pentapeptide_3"/>
    <property type="match status" value="3"/>
</dbReference>
<protein>
    <submittedName>
        <fullName evidence="2">Pentapeptide repeat-containing protein</fullName>
    </submittedName>
</protein>
<dbReference type="EMBL" id="CP063091">
    <property type="protein sequence ID" value="QOR03980.1"/>
    <property type="molecule type" value="Genomic_DNA"/>
</dbReference>
<accession>A0ABX6TXZ0</accession>
<reference evidence="2 3" key="1">
    <citation type="submission" date="2020-10" db="EMBL/GenBank/DDBJ databases">
        <title>Campylobacter and Helicobacter PacBio genomes.</title>
        <authorList>
            <person name="Lane C."/>
        </authorList>
    </citation>
    <scope>NUCLEOTIDE SEQUENCE [LARGE SCALE GENOMIC DNA]</scope>
    <source>
        <strain evidence="2 3">2010D-8469</strain>
    </source>
</reference>
<dbReference type="InterPro" id="IPR001646">
    <property type="entry name" value="5peptide_repeat"/>
</dbReference>
<evidence type="ECO:0000256" key="1">
    <source>
        <dbReference type="SAM" id="Coils"/>
    </source>
</evidence>
<sequence>MNYVDFDSMEFISKPQERKEDRAKIAEILGINEDKVEYGEYSIANEKIECFCIQGNQNEKIHIKTEENLKELLKNYSLVFKDCTFKSFKCIADKKESIEKLGFIKCEIESFLIENIEFKASFKMLDCGIGNKQNTECNFSSIIFKGDCNFFYTRFYANCRFSDSEFQSKCNFSNARFYANCNFSSSQFKLRCNFSSATFEGDCDFSKVEFEKSDESQIHRNNYAFSCATFKGNCNFSSSNFQGKCYFRNAIFYKRCDFQKATFGGDYDFSGSQFKEDCDFSEVEFKEYCDFSRADFKDNVSFYAAIFEKGFDFSQTNFEKNLNLVNTDLNFDFKVLKKKIEEKSENNKEQGIDKTLEQLANDFRDSFRICKNALIKDNNLLDASNFHKLELYAKEIELEEKSKRKIEWDKSKLEENINKIVKKFKYFIEHLLLAFYRKSSDHHTDFLKIF</sequence>
<organism evidence="2 3">
    <name type="scientific">Campylobacter cuniculorum</name>
    <dbReference type="NCBI Taxonomy" id="374106"/>
    <lineage>
        <taxon>Bacteria</taxon>
        <taxon>Pseudomonadati</taxon>
        <taxon>Campylobacterota</taxon>
        <taxon>Epsilonproteobacteria</taxon>
        <taxon>Campylobacterales</taxon>
        <taxon>Campylobacteraceae</taxon>
        <taxon>Campylobacter</taxon>
    </lineage>
</organism>
<dbReference type="Gene3D" id="2.160.20.80">
    <property type="entry name" value="E3 ubiquitin-protein ligase SopA"/>
    <property type="match status" value="1"/>
</dbReference>
<dbReference type="RefSeq" id="WP_027306466.1">
    <property type="nucleotide sequence ID" value="NZ_CP063091.1"/>
</dbReference>
<gene>
    <name evidence="2" type="ORF">A0071_07360</name>
</gene>
<feature type="coiled-coil region" evidence="1">
    <location>
        <begin position="396"/>
        <end position="423"/>
    </location>
</feature>
<name>A0ABX6TXZ0_9BACT</name>
<keyword evidence="1" id="KW-0175">Coiled coil</keyword>
<evidence type="ECO:0000313" key="3">
    <source>
        <dbReference type="Proteomes" id="UP000594874"/>
    </source>
</evidence>
<dbReference type="Proteomes" id="UP000594874">
    <property type="component" value="Chromosome"/>
</dbReference>
<proteinExistence type="predicted"/>